<evidence type="ECO:0000313" key="1">
    <source>
        <dbReference type="EMBL" id="ETV83026.1"/>
    </source>
</evidence>
<dbReference type="RefSeq" id="XP_009827697.1">
    <property type="nucleotide sequence ID" value="XM_009829395.1"/>
</dbReference>
<dbReference type="AlphaFoldDB" id="W4GUN9"/>
<reference evidence="1" key="1">
    <citation type="submission" date="2013-12" db="EMBL/GenBank/DDBJ databases">
        <title>The Genome Sequence of Aphanomyces astaci APO3.</title>
        <authorList>
            <consortium name="The Broad Institute Genomics Platform"/>
            <person name="Russ C."/>
            <person name="Tyler B."/>
            <person name="van West P."/>
            <person name="Dieguez-Uribeondo J."/>
            <person name="Young S.K."/>
            <person name="Zeng Q."/>
            <person name="Gargeya S."/>
            <person name="Fitzgerald M."/>
            <person name="Abouelleil A."/>
            <person name="Alvarado L."/>
            <person name="Chapman S.B."/>
            <person name="Gainer-Dewar J."/>
            <person name="Goldberg J."/>
            <person name="Griggs A."/>
            <person name="Gujja S."/>
            <person name="Hansen M."/>
            <person name="Howarth C."/>
            <person name="Imamovic A."/>
            <person name="Ireland A."/>
            <person name="Larimer J."/>
            <person name="McCowan C."/>
            <person name="Murphy C."/>
            <person name="Pearson M."/>
            <person name="Poon T.W."/>
            <person name="Priest M."/>
            <person name="Roberts A."/>
            <person name="Saif S."/>
            <person name="Shea T."/>
            <person name="Sykes S."/>
            <person name="Wortman J."/>
            <person name="Nusbaum C."/>
            <person name="Birren B."/>
        </authorList>
    </citation>
    <scope>NUCLEOTIDE SEQUENCE [LARGE SCALE GENOMIC DNA]</scope>
    <source>
        <strain evidence="1">APO3</strain>
    </source>
</reference>
<proteinExistence type="predicted"/>
<dbReference type="EMBL" id="KI913121">
    <property type="protein sequence ID" value="ETV83026.1"/>
    <property type="molecule type" value="Genomic_DNA"/>
</dbReference>
<dbReference type="GeneID" id="20806763"/>
<dbReference type="VEuPathDB" id="FungiDB:H257_04767"/>
<sequence length="130" mass="14547">MVPSLPAMSALSVYDDCTQGRRHVDPIFGISKTMAKTYTFQVCQVLCQCYLADVVAMPTPQAAWETIRGGSEDVAGVPNAYGAIDGTLIPIKRFRDYDGWNCRKGFPAFNMQAVVDDNMRFMFVLDSFWE</sequence>
<gene>
    <name evidence="1" type="ORF">H257_04767</name>
</gene>
<protein>
    <recommendedName>
        <fullName evidence="2">DDE Tnp4 domain-containing protein</fullName>
    </recommendedName>
</protein>
<evidence type="ECO:0008006" key="2">
    <source>
        <dbReference type="Google" id="ProtNLM"/>
    </source>
</evidence>
<name>W4GUN9_APHAT</name>
<dbReference type="OrthoDB" id="117904at2759"/>
<organism evidence="1">
    <name type="scientific">Aphanomyces astaci</name>
    <name type="common">Crayfish plague agent</name>
    <dbReference type="NCBI Taxonomy" id="112090"/>
    <lineage>
        <taxon>Eukaryota</taxon>
        <taxon>Sar</taxon>
        <taxon>Stramenopiles</taxon>
        <taxon>Oomycota</taxon>
        <taxon>Saprolegniomycetes</taxon>
        <taxon>Saprolegniales</taxon>
        <taxon>Verrucalvaceae</taxon>
        <taxon>Aphanomyces</taxon>
    </lineage>
</organism>
<dbReference type="STRING" id="112090.W4GUN9"/>
<accession>W4GUN9</accession>